<dbReference type="Proteomes" id="UP000050424">
    <property type="component" value="Unassembled WGS sequence"/>
</dbReference>
<accession>A0A0P7BR75</accession>
<comment type="caution">
    <text evidence="1">The sequence shown here is derived from an EMBL/GenBank/DDBJ whole genome shotgun (WGS) entry which is preliminary data.</text>
</comment>
<reference evidence="1 2" key="1">
    <citation type="submission" date="2015-09" db="EMBL/GenBank/DDBJ databases">
        <title>Draft genome of a European isolate of the apple canker pathogen Neonectria ditissima.</title>
        <authorList>
            <person name="Gomez-Cortecero A."/>
            <person name="Harrison R.J."/>
            <person name="Armitage A.D."/>
        </authorList>
    </citation>
    <scope>NUCLEOTIDE SEQUENCE [LARGE SCALE GENOMIC DNA]</scope>
    <source>
        <strain evidence="1 2">R09/05</strain>
    </source>
</reference>
<evidence type="ECO:0000313" key="1">
    <source>
        <dbReference type="EMBL" id="KPM43688.1"/>
    </source>
</evidence>
<dbReference type="EMBL" id="LKCW01000029">
    <property type="protein sequence ID" value="KPM43688.1"/>
    <property type="molecule type" value="Genomic_DNA"/>
</dbReference>
<proteinExistence type="predicted"/>
<evidence type="ECO:0000313" key="2">
    <source>
        <dbReference type="Proteomes" id="UP000050424"/>
    </source>
</evidence>
<name>A0A0P7BR75_9HYPO</name>
<dbReference type="Gene3D" id="2.60.40.3960">
    <property type="entry name" value="Velvet domain"/>
    <property type="match status" value="1"/>
</dbReference>
<sequence length="154" mass="17017">MPALTITVQPPREMQVGEVVYPPVIGNLVCQRPHDGYYFFAMAVLLQFDGSVIDGGLTGTTVSTGVALDATDSSRPSVVFAFPGMTILYRGVYRIRLDVYMVAYEHPDRATLGTQAETRNITILEEPVAYARPSDRERDLMRSLRRAGIPVPEP</sequence>
<dbReference type="InterPro" id="IPR038491">
    <property type="entry name" value="Velvet_dom_sf"/>
</dbReference>
<gene>
    <name evidence="1" type="ORF">AK830_g2872</name>
</gene>
<evidence type="ECO:0008006" key="3">
    <source>
        <dbReference type="Google" id="ProtNLM"/>
    </source>
</evidence>
<keyword evidence="2" id="KW-1185">Reference proteome</keyword>
<protein>
    <recommendedName>
        <fullName evidence="3">Velvet domain-containing protein</fullName>
    </recommendedName>
</protein>
<dbReference type="OrthoDB" id="5399926at2759"/>
<dbReference type="AlphaFoldDB" id="A0A0P7BR75"/>
<organism evidence="1 2">
    <name type="scientific">Neonectria ditissima</name>
    <dbReference type="NCBI Taxonomy" id="78410"/>
    <lineage>
        <taxon>Eukaryota</taxon>
        <taxon>Fungi</taxon>
        <taxon>Dikarya</taxon>
        <taxon>Ascomycota</taxon>
        <taxon>Pezizomycotina</taxon>
        <taxon>Sordariomycetes</taxon>
        <taxon>Hypocreomycetidae</taxon>
        <taxon>Hypocreales</taxon>
        <taxon>Nectriaceae</taxon>
        <taxon>Neonectria</taxon>
    </lineage>
</organism>